<name>A0AAD7XD17_9APHY</name>
<dbReference type="SUPFAM" id="SSF53474">
    <property type="entry name" value="alpha/beta-Hydrolases"/>
    <property type="match status" value="1"/>
</dbReference>
<gene>
    <name evidence="4" type="ORF">ONZ51_g1403</name>
</gene>
<keyword evidence="5" id="KW-1185">Reference proteome</keyword>
<dbReference type="Gene3D" id="3.40.50.1820">
    <property type="entry name" value="alpha/beta hydrolase"/>
    <property type="match status" value="2"/>
</dbReference>
<organism evidence="4 5">
    <name type="scientific">Trametes cubensis</name>
    <dbReference type="NCBI Taxonomy" id="1111947"/>
    <lineage>
        <taxon>Eukaryota</taxon>
        <taxon>Fungi</taxon>
        <taxon>Dikarya</taxon>
        <taxon>Basidiomycota</taxon>
        <taxon>Agaricomycotina</taxon>
        <taxon>Agaricomycetes</taxon>
        <taxon>Polyporales</taxon>
        <taxon>Polyporaceae</taxon>
        <taxon>Trametes</taxon>
    </lineage>
</organism>
<dbReference type="Proteomes" id="UP001215151">
    <property type="component" value="Unassembled WGS sequence"/>
</dbReference>
<evidence type="ECO:0000256" key="2">
    <source>
        <dbReference type="ARBA" id="ARBA00038115"/>
    </source>
</evidence>
<protein>
    <recommendedName>
        <fullName evidence="3">AB hydrolase-1 domain-containing protein</fullName>
    </recommendedName>
</protein>
<feature type="domain" description="AB hydrolase-1" evidence="3">
    <location>
        <begin position="43"/>
        <end position="285"/>
    </location>
</feature>
<keyword evidence="1" id="KW-0378">Hydrolase</keyword>
<comment type="caution">
    <text evidence="4">The sequence shown here is derived from an EMBL/GenBank/DDBJ whole genome shotgun (WGS) entry which is preliminary data.</text>
</comment>
<evidence type="ECO:0000313" key="4">
    <source>
        <dbReference type="EMBL" id="KAJ8495969.1"/>
    </source>
</evidence>
<evidence type="ECO:0000256" key="1">
    <source>
        <dbReference type="ARBA" id="ARBA00022801"/>
    </source>
</evidence>
<dbReference type="EMBL" id="JAPEVG010000019">
    <property type="protein sequence ID" value="KAJ8495969.1"/>
    <property type="molecule type" value="Genomic_DNA"/>
</dbReference>
<proteinExistence type="inferred from homology"/>
<dbReference type="InterPro" id="IPR029058">
    <property type="entry name" value="AB_hydrolase_fold"/>
</dbReference>
<dbReference type="InterPro" id="IPR000073">
    <property type="entry name" value="AB_hydrolase_1"/>
</dbReference>
<dbReference type="GO" id="GO:0016788">
    <property type="term" value="F:hydrolase activity, acting on ester bonds"/>
    <property type="evidence" value="ECO:0007669"/>
    <property type="project" value="UniProtKB-ARBA"/>
</dbReference>
<dbReference type="AlphaFoldDB" id="A0AAD7XD17"/>
<sequence length="308" mass="33933">MERSQTMSDTYERSHIKIPSATPGWSLDAWKYLPRAPAKGGLPVIIMAHGITGNKLMGLAPYAETFASLGYATVVFDYRRWGASTGTPRHVIYVSEQLEDYRTAVKYCRQQPEFDPHKVILWGTSFSGGHVVTLAAERELNLSAVVAQCPYLGNSGPMKLSWAFVKTFLNGVVDVLRQAVGLYPKYIPAVAHPGEVGMLSTPGSKQGMLSLAQDTRDYPNEVAASSFFEIPFYNPNASAARITCPALVVAAEHDNLCILQAALELKDLSPRVELVVLPCEHFDLYPGSRMHEKCLEAMKAFLLERVPV</sequence>
<dbReference type="Pfam" id="PF00561">
    <property type="entry name" value="Abhydrolase_1"/>
    <property type="match status" value="1"/>
</dbReference>
<reference evidence="4" key="1">
    <citation type="submission" date="2022-11" db="EMBL/GenBank/DDBJ databases">
        <title>Genome Sequence of Cubamyces cubensis.</title>
        <authorList>
            <person name="Buettner E."/>
        </authorList>
    </citation>
    <scope>NUCLEOTIDE SEQUENCE</scope>
    <source>
        <strain evidence="4">MPL-01</strain>
    </source>
</reference>
<dbReference type="PANTHER" id="PTHR22946:SF9">
    <property type="entry name" value="POLYKETIDE TRANSFERASE AF380"/>
    <property type="match status" value="1"/>
</dbReference>
<evidence type="ECO:0000313" key="5">
    <source>
        <dbReference type="Proteomes" id="UP001215151"/>
    </source>
</evidence>
<dbReference type="InterPro" id="IPR050261">
    <property type="entry name" value="FrsA_esterase"/>
</dbReference>
<evidence type="ECO:0000259" key="3">
    <source>
        <dbReference type="Pfam" id="PF00561"/>
    </source>
</evidence>
<accession>A0AAD7XD17</accession>
<dbReference type="PANTHER" id="PTHR22946">
    <property type="entry name" value="DIENELACTONE HYDROLASE DOMAIN-CONTAINING PROTEIN-RELATED"/>
    <property type="match status" value="1"/>
</dbReference>
<comment type="similarity">
    <text evidence="2">Belongs to the AB hydrolase superfamily. FUS2 hydrolase family.</text>
</comment>